<keyword evidence="4" id="KW-1185">Reference proteome</keyword>
<dbReference type="GO" id="GO:0005654">
    <property type="term" value="C:nucleoplasm"/>
    <property type="evidence" value="ECO:0007669"/>
    <property type="project" value="TreeGrafter"/>
</dbReference>
<evidence type="ECO:0000259" key="2">
    <source>
        <dbReference type="Pfam" id="PF22645"/>
    </source>
</evidence>
<dbReference type="GO" id="GO:1901135">
    <property type="term" value="P:carbohydrate derivative metabolic process"/>
    <property type="evidence" value="ECO:0007669"/>
    <property type="project" value="InterPro"/>
</dbReference>
<dbReference type="Gene3D" id="3.40.50.12620">
    <property type="match status" value="1"/>
</dbReference>
<dbReference type="GO" id="GO:0005829">
    <property type="term" value="C:cytosol"/>
    <property type="evidence" value="ECO:0007669"/>
    <property type="project" value="TreeGrafter"/>
</dbReference>
<organism evidence="3 4">
    <name type="scientific">Camelus dromedarius</name>
    <name type="common">Dromedary</name>
    <name type="synonym">Arabian camel</name>
    <dbReference type="NCBI Taxonomy" id="9838"/>
    <lineage>
        <taxon>Eukaryota</taxon>
        <taxon>Metazoa</taxon>
        <taxon>Chordata</taxon>
        <taxon>Craniata</taxon>
        <taxon>Vertebrata</taxon>
        <taxon>Euteleostomi</taxon>
        <taxon>Mammalia</taxon>
        <taxon>Eutheria</taxon>
        <taxon>Laurasiatheria</taxon>
        <taxon>Artiodactyla</taxon>
        <taxon>Tylopoda</taxon>
        <taxon>Camelidae</taxon>
        <taxon>Camelus</taxon>
    </lineage>
</organism>
<dbReference type="GO" id="GO:0042593">
    <property type="term" value="P:glucose homeostasis"/>
    <property type="evidence" value="ECO:0007669"/>
    <property type="project" value="TreeGrafter"/>
</dbReference>
<feature type="domain" description="SIS" evidence="2">
    <location>
        <begin position="37"/>
        <end position="68"/>
    </location>
</feature>
<dbReference type="GO" id="GO:0019899">
    <property type="term" value="F:enzyme binding"/>
    <property type="evidence" value="ECO:0007669"/>
    <property type="project" value="TreeGrafter"/>
</dbReference>
<dbReference type="GO" id="GO:0030246">
    <property type="term" value="F:carbohydrate binding"/>
    <property type="evidence" value="ECO:0007669"/>
    <property type="project" value="TreeGrafter"/>
</dbReference>
<name>A0A5N4D6N1_CAMDR</name>
<dbReference type="AlphaFoldDB" id="A0A5N4D6N1"/>
<dbReference type="PANTHER" id="PTHR10088:SF4">
    <property type="entry name" value="GLUCOKINASE REGULATORY PROTEIN"/>
    <property type="match status" value="1"/>
</dbReference>
<dbReference type="InterPro" id="IPR001347">
    <property type="entry name" value="SIS_dom"/>
</dbReference>
<dbReference type="GO" id="GO:0004857">
    <property type="term" value="F:enzyme inhibitor activity"/>
    <property type="evidence" value="ECO:0007669"/>
    <property type="project" value="TreeGrafter"/>
</dbReference>
<sequence length="248" mass="26877">MPGTKWFQHVIETPEPGKWELRPLLHRLYRAWGEAVGLVGLSGGGTSGRMAFFMSVSFNQLMKGLGQRPLYTPPHCRRWLLGRSWVTIIGISVRLYVSVKTGWAPFVAGQIDDCMDNPAVFLPVPIGFNPVSMASLGVQGHSAPMSIKAQPSRKLLTSDPNPNVVFDLDCHPEGLNGSSQMKGGSATKILLKTLLMAAHKTVDRGITASQSLEKKGQVYLVGWQTLGIIAIMDVIECIHTFGAGGTPV</sequence>
<evidence type="ECO:0000313" key="4">
    <source>
        <dbReference type="Proteomes" id="UP000299084"/>
    </source>
</evidence>
<comment type="caution">
    <text evidence="3">The sequence shown here is derived from an EMBL/GenBank/DDBJ whole genome shotgun (WGS) entry which is preliminary data.</text>
</comment>
<dbReference type="Pfam" id="PF22198">
    <property type="entry name" value="GKRP_SIS_2"/>
    <property type="match status" value="1"/>
</dbReference>
<dbReference type="Gene3D" id="3.40.50.10490">
    <property type="entry name" value="Glucose-6-phosphate isomerase like protein, domain 1"/>
    <property type="match status" value="2"/>
</dbReference>
<feature type="domain" description="Glucokinase regulatory protein second SIS" evidence="1">
    <location>
        <begin position="208"/>
        <end position="244"/>
    </location>
</feature>
<dbReference type="Pfam" id="PF22645">
    <property type="entry name" value="GKRP_SIS_N"/>
    <property type="match status" value="1"/>
</dbReference>
<dbReference type="PANTHER" id="PTHR10088">
    <property type="entry name" value="GLUCOKINASE REGULATORY PROTEIN"/>
    <property type="match status" value="1"/>
</dbReference>
<gene>
    <name evidence="3" type="ORF">Cadr_000017952</name>
</gene>
<dbReference type="GO" id="GO:0070095">
    <property type="term" value="F:fructose-6-phosphate binding"/>
    <property type="evidence" value="ECO:0007669"/>
    <property type="project" value="TreeGrafter"/>
</dbReference>
<reference evidence="3 4" key="1">
    <citation type="journal article" date="2019" name="Mol. Ecol. Resour.">
        <title>Improving Illumina assemblies with Hi-C and long reads: an example with the North African dromedary.</title>
        <authorList>
            <person name="Elbers J.P."/>
            <person name="Rogers M.F."/>
            <person name="Perelman P.L."/>
            <person name="Proskuryakova A.A."/>
            <person name="Serdyukova N.A."/>
            <person name="Johnson W.E."/>
            <person name="Horin P."/>
            <person name="Corander J."/>
            <person name="Murphy D."/>
            <person name="Burger P.A."/>
        </authorList>
    </citation>
    <scope>NUCLEOTIDE SEQUENCE [LARGE SCALE GENOMIC DNA]</scope>
    <source>
        <strain evidence="3">Drom800</strain>
        <tissue evidence="3">Blood</tissue>
    </source>
</reference>
<dbReference type="EMBL" id="JWIN03000015">
    <property type="protein sequence ID" value="KAB1266793.1"/>
    <property type="molecule type" value="Genomic_DNA"/>
</dbReference>
<dbReference type="Gene3D" id="1.10.8.1080">
    <property type="match status" value="1"/>
</dbReference>
<dbReference type="GO" id="GO:0009750">
    <property type="term" value="P:response to fructose"/>
    <property type="evidence" value="ECO:0007669"/>
    <property type="project" value="TreeGrafter"/>
</dbReference>
<dbReference type="InterPro" id="IPR040190">
    <property type="entry name" value="MURQ/GCKR"/>
</dbReference>
<dbReference type="InterPro" id="IPR054017">
    <property type="entry name" value="GKRP_SIS_2"/>
</dbReference>
<dbReference type="Proteomes" id="UP000299084">
    <property type="component" value="Unassembled WGS sequence"/>
</dbReference>
<protein>
    <submittedName>
        <fullName evidence="3">Glucokinase regulatory protein</fullName>
    </submittedName>
</protein>
<evidence type="ECO:0000313" key="3">
    <source>
        <dbReference type="EMBL" id="KAB1266793.1"/>
    </source>
</evidence>
<evidence type="ECO:0000259" key="1">
    <source>
        <dbReference type="Pfam" id="PF22198"/>
    </source>
</evidence>
<accession>A0A5N4D6N1</accession>
<proteinExistence type="predicted"/>